<dbReference type="InterPro" id="IPR010981">
    <property type="entry name" value="SinR/SinI_dimer_dom"/>
</dbReference>
<sequence length="43" mass="5241">MEKLNKVFDNELDKEWLQLIYEAKQLGLSSKEIKDFLQQNKER</sequence>
<dbReference type="EMBL" id="CP003017">
    <property type="protein sequence ID" value="AEN90970.1"/>
    <property type="molecule type" value="Genomic_DNA"/>
</dbReference>
<evidence type="ECO:0000313" key="2">
    <source>
        <dbReference type="EMBL" id="AEN90970.1"/>
    </source>
</evidence>
<accession>A0A8D3X1Z2</accession>
<dbReference type="GO" id="GO:0046983">
    <property type="term" value="F:protein dimerization activity"/>
    <property type="evidence" value="ECO:0007669"/>
    <property type="project" value="InterPro"/>
</dbReference>
<name>A0A8D3X1Z2_PRIMW</name>
<dbReference type="PROSITE" id="PS51500">
    <property type="entry name" value="SIN"/>
    <property type="match status" value="1"/>
</dbReference>
<proteinExistence type="predicted"/>
<evidence type="ECO:0000313" key="3">
    <source>
        <dbReference type="Proteomes" id="UP000001283"/>
    </source>
</evidence>
<feature type="domain" description="Sin" evidence="1">
    <location>
        <begin position="3"/>
        <end position="41"/>
    </location>
</feature>
<dbReference type="GO" id="GO:0006355">
    <property type="term" value="P:regulation of DNA-templated transcription"/>
    <property type="evidence" value="ECO:0007669"/>
    <property type="project" value="InterPro"/>
</dbReference>
<evidence type="ECO:0000259" key="1">
    <source>
        <dbReference type="PROSITE" id="PS51500"/>
    </source>
</evidence>
<protein>
    <recommendedName>
        <fullName evidence="1">Sin domain-containing protein</fullName>
    </recommendedName>
</protein>
<dbReference type="Proteomes" id="UP000001283">
    <property type="component" value="Chromosome"/>
</dbReference>
<dbReference type="KEGG" id="bmh:BMWSH_4090"/>
<dbReference type="InterPro" id="IPR036281">
    <property type="entry name" value="SinR/SinI_dimer_dom_sf"/>
</dbReference>
<organism evidence="2 3">
    <name type="scientific">Priestia megaterium (strain WSH-002)</name>
    <name type="common">Bacillus megaterium</name>
    <dbReference type="NCBI Taxonomy" id="1006007"/>
    <lineage>
        <taxon>Bacteria</taxon>
        <taxon>Bacillati</taxon>
        <taxon>Bacillota</taxon>
        <taxon>Bacilli</taxon>
        <taxon>Bacillales</taxon>
        <taxon>Bacillaceae</taxon>
        <taxon>Priestia</taxon>
    </lineage>
</organism>
<reference evidence="2 3" key="1">
    <citation type="journal article" date="2011" name="J. Bacteriol.">
        <title>Complete genome sequence of the industrial strain Bacillus megaterium WSH-002.</title>
        <authorList>
            <person name="Liu L."/>
            <person name="Li Y."/>
            <person name="Zhang J."/>
            <person name="Zou W."/>
            <person name="Zhou Z."/>
            <person name="Liu J."/>
            <person name="Li X."/>
            <person name="Wang L."/>
            <person name="Chen J."/>
        </authorList>
    </citation>
    <scope>NUCLEOTIDE SEQUENCE [LARGE SCALE GENOMIC DNA]</scope>
    <source>
        <strain evidence="2 3">WSH-002</strain>
    </source>
</reference>
<dbReference type="SUPFAM" id="SSF47406">
    <property type="entry name" value="SinR repressor dimerisation domain-like"/>
    <property type="match status" value="1"/>
</dbReference>
<gene>
    <name evidence="2" type="ORF">BMWSH_4090</name>
</gene>
<dbReference type="RefSeq" id="WP_014461169.1">
    <property type="nucleotide sequence ID" value="NC_017138.1"/>
</dbReference>
<dbReference type="Pfam" id="PF08671">
    <property type="entry name" value="SinI"/>
    <property type="match status" value="1"/>
</dbReference>
<dbReference type="AlphaFoldDB" id="A0A8D3X1Z2"/>